<feature type="domain" description="4Fe-4S ferredoxin-type" evidence="5">
    <location>
        <begin position="240"/>
        <end position="269"/>
    </location>
</feature>
<dbReference type="GO" id="GO:0046872">
    <property type="term" value="F:metal ion binding"/>
    <property type="evidence" value="ECO:0007669"/>
    <property type="project" value="UniProtKB-KW"/>
</dbReference>
<feature type="domain" description="4Fe-4S ferredoxin-type" evidence="5">
    <location>
        <begin position="152"/>
        <end position="181"/>
    </location>
</feature>
<name>A0A7J3V129_9CREN</name>
<feature type="domain" description="4Fe-4S ferredoxin-type" evidence="5">
    <location>
        <begin position="187"/>
        <end position="204"/>
    </location>
</feature>
<dbReference type="PROSITE" id="PS00198">
    <property type="entry name" value="4FE4S_FER_1"/>
    <property type="match status" value="5"/>
</dbReference>
<dbReference type="Gene3D" id="3.30.70.20">
    <property type="match status" value="4"/>
</dbReference>
<reference evidence="6" key="1">
    <citation type="journal article" date="2020" name="mSystems">
        <title>Genome- and Community-Level Interaction Insights into Carbon Utilization and Element Cycling Functions of Hydrothermarchaeota in Hydrothermal Sediment.</title>
        <authorList>
            <person name="Zhou Z."/>
            <person name="Liu Y."/>
            <person name="Xu W."/>
            <person name="Pan J."/>
            <person name="Luo Z.H."/>
            <person name="Li M."/>
        </authorList>
    </citation>
    <scope>NUCLEOTIDE SEQUENCE [LARGE SCALE GENOMIC DNA]</scope>
    <source>
        <strain evidence="6">SpSt-1038</strain>
    </source>
</reference>
<accession>A0A7J3V129</accession>
<dbReference type="EMBL" id="DRVT01000049">
    <property type="protein sequence ID" value="HHI49343.1"/>
    <property type="molecule type" value="Genomic_DNA"/>
</dbReference>
<organism evidence="6">
    <name type="scientific">Candidatus Methanosuratincola petrocarbonis</name>
    <name type="common">ex Vanwonterghem et al. 2016</name>
    <dbReference type="NCBI Taxonomy" id="1867261"/>
    <lineage>
        <taxon>Archaea</taxon>
        <taxon>Thermoproteota</taxon>
        <taxon>Methanosuratincolia</taxon>
        <taxon>Candidatus Methanomethylicales</taxon>
        <taxon>Candidatus Methanomethylicaceae</taxon>
        <taxon>Candidatus Methanosuratincola (ex Vanwonterghem et al. 2016)</taxon>
    </lineage>
</organism>
<keyword evidence="3" id="KW-0408">Iron</keyword>
<evidence type="ECO:0000313" key="6">
    <source>
        <dbReference type="EMBL" id="HHI49343.1"/>
    </source>
</evidence>
<evidence type="ECO:0000256" key="4">
    <source>
        <dbReference type="ARBA" id="ARBA00023014"/>
    </source>
</evidence>
<feature type="domain" description="4Fe-4S ferredoxin-type" evidence="5">
    <location>
        <begin position="205"/>
        <end position="237"/>
    </location>
</feature>
<proteinExistence type="predicted"/>
<feature type="domain" description="4Fe-4S ferredoxin-type" evidence="5">
    <location>
        <begin position="16"/>
        <end position="45"/>
    </location>
</feature>
<evidence type="ECO:0000256" key="2">
    <source>
        <dbReference type="ARBA" id="ARBA00022723"/>
    </source>
</evidence>
<dbReference type="GO" id="GO:0051539">
    <property type="term" value="F:4 iron, 4 sulfur cluster binding"/>
    <property type="evidence" value="ECO:0007669"/>
    <property type="project" value="UniProtKB-KW"/>
</dbReference>
<protein>
    <submittedName>
        <fullName evidence="6">4Fe-4S dicluster domain-containing protein</fullName>
    </submittedName>
</protein>
<evidence type="ECO:0000256" key="3">
    <source>
        <dbReference type="ARBA" id="ARBA00023004"/>
    </source>
</evidence>
<feature type="domain" description="4Fe-4S ferredoxin-type" evidence="5">
    <location>
        <begin position="312"/>
        <end position="341"/>
    </location>
</feature>
<evidence type="ECO:0000259" key="5">
    <source>
        <dbReference type="PROSITE" id="PS51379"/>
    </source>
</evidence>
<keyword evidence="4" id="KW-0411">Iron-sulfur</keyword>
<dbReference type="InterPro" id="IPR050572">
    <property type="entry name" value="Fe-S_Ferredoxin"/>
</dbReference>
<gene>
    <name evidence="6" type="ORF">ENL91_04140</name>
</gene>
<sequence>MTLQAVKQQQKQVTKRKIFRDMTKCMLCGRCRNFCPTGAIRFTVEEKGKCTHCNLCAEVCPVKAIDSVEGKIKPEEVGMHYSKMQSYSERKVKVNCVTCMRCYENCPVKAIVIEDGKPFIKKGDAKASIINCSLCSLCVMSCPTNALTFQLGRVKLNPDLCVLCGECVRVCPPQTMHLKDRYPGGYCVMCGRCVKSCPVGALSIKSVSWDGTITDDCIRCGTCSRVCPTDAIAFNPITEKKPEVDVSKCILCEICASECPTNAIPIRCSLPERKLVDHRISVNRDMCVGCSLCVEACKITLKGDHAPYLKDGLAYIDEKKCIGCGACAATCPAECIRVVKVYDTKNVSGLASDVVVFP</sequence>
<dbReference type="InterPro" id="IPR017900">
    <property type="entry name" value="4Fe4S_Fe_S_CS"/>
</dbReference>
<feature type="domain" description="4Fe-4S ferredoxin-type" evidence="5">
    <location>
        <begin position="278"/>
        <end position="297"/>
    </location>
</feature>
<dbReference type="Pfam" id="PF12838">
    <property type="entry name" value="Fer4_7"/>
    <property type="match status" value="3"/>
</dbReference>
<dbReference type="GO" id="GO:0016491">
    <property type="term" value="F:oxidoreductase activity"/>
    <property type="evidence" value="ECO:0007669"/>
    <property type="project" value="UniProtKB-ARBA"/>
</dbReference>
<dbReference type="SUPFAM" id="SSF54862">
    <property type="entry name" value="4Fe-4S ferredoxins"/>
    <property type="match status" value="3"/>
</dbReference>
<comment type="caution">
    <text evidence="6">The sequence shown here is derived from an EMBL/GenBank/DDBJ whole genome shotgun (WGS) entry which is preliminary data.</text>
</comment>
<feature type="domain" description="4Fe-4S ferredoxin-type" evidence="5">
    <location>
        <begin position="87"/>
        <end position="116"/>
    </location>
</feature>
<dbReference type="AlphaFoldDB" id="A0A7J3V129"/>
<feature type="domain" description="4Fe-4S ferredoxin-type" evidence="5">
    <location>
        <begin position="123"/>
        <end position="150"/>
    </location>
</feature>
<dbReference type="PROSITE" id="PS51379">
    <property type="entry name" value="4FE4S_FER_2"/>
    <property type="match status" value="10"/>
</dbReference>
<dbReference type="InterPro" id="IPR017896">
    <property type="entry name" value="4Fe4S_Fe-S-bd"/>
</dbReference>
<dbReference type="Gene3D" id="3.30.70.3270">
    <property type="match status" value="2"/>
</dbReference>
<dbReference type="PANTHER" id="PTHR43687">
    <property type="entry name" value="ADENYLYLSULFATE REDUCTASE, BETA SUBUNIT"/>
    <property type="match status" value="1"/>
</dbReference>
<dbReference type="PANTHER" id="PTHR43687:SF1">
    <property type="entry name" value="FERREDOXIN III"/>
    <property type="match status" value="1"/>
</dbReference>
<dbReference type="CDD" id="cd10549">
    <property type="entry name" value="MtMvhB_like"/>
    <property type="match status" value="2"/>
</dbReference>
<dbReference type="Pfam" id="PF12800">
    <property type="entry name" value="Fer4_4"/>
    <property type="match status" value="1"/>
</dbReference>
<dbReference type="Pfam" id="PF00037">
    <property type="entry name" value="Fer4"/>
    <property type="match status" value="3"/>
</dbReference>
<feature type="domain" description="4Fe-4S ferredoxin-type" evidence="5">
    <location>
        <begin position="46"/>
        <end position="70"/>
    </location>
</feature>
<evidence type="ECO:0000256" key="1">
    <source>
        <dbReference type="ARBA" id="ARBA00022485"/>
    </source>
</evidence>
<keyword evidence="2" id="KW-0479">Metal-binding</keyword>
<keyword evidence="1" id="KW-0004">4Fe-4S</keyword>